<feature type="domain" description="DUF7551" evidence="2">
    <location>
        <begin position="126"/>
        <end position="312"/>
    </location>
</feature>
<name>A0ABD5WYY4_9EURY</name>
<gene>
    <name evidence="4" type="ORF">ACFQKD_14675</name>
</gene>
<protein>
    <submittedName>
        <fullName evidence="4">Uncharacterized protein</fullName>
    </submittedName>
</protein>
<evidence type="ECO:0000259" key="2">
    <source>
        <dbReference type="Pfam" id="PF24420"/>
    </source>
</evidence>
<evidence type="ECO:0000313" key="4">
    <source>
        <dbReference type="EMBL" id="MFC7098551.1"/>
    </source>
</evidence>
<sequence length="315" mass="33639">MIGTTLGDLRRHIDSLADPTGAYRICCGRTGERPVPVAGLAFTDRETARAAIRCGEQYRAALRRYDPQVPVYDLVAVECPDGSLPTTPFSQARVPAGATGTTMPEDAAGDGSSASTDRSHLPDSAIDLCHTVAGAVFEAIADSPYATLQDAIMDEYLAAAERVDEPDELCLQLLDSIAVELDTRLDDDETARLLRAAGRRLSAREPPAQRDPVTAILDRLQSAGMLGSYAVSTPRVDLDQTAGRWRVEVDGYALADHEDDRLVTLPVSVALFGRASVRSAAITNVTRPTSERWRLTAATNPSGGPSGLTRVHPAS</sequence>
<dbReference type="AlphaFoldDB" id="A0ABD5WYY4"/>
<dbReference type="GeneID" id="79270520"/>
<feature type="region of interest" description="Disordered" evidence="1">
    <location>
        <begin position="296"/>
        <end position="315"/>
    </location>
</feature>
<dbReference type="Pfam" id="PF24422">
    <property type="entry name" value="DUF7552"/>
    <property type="match status" value="1"/>
</dbReference>
<organism evidence="4 5">
    <name type="scientific">Halobaculum marinum</name>
    <dbReference type="NCBI Taxonomy" id="3031996"/>
    <lineage>
        <taxon>Archaea</taxon>
        <taxon>Methanobacteriati</taxon>
        <taxon>Methanobacteriota</taxon>
        <taxon>Stenosarchaea group</taxon>
        <taxon>Halobacteria</taxon>
        <taxon>Halobacteriales</taxon>
        <taxon>Haloferacaceae</taxon>
        <taxon>Halobaculum</taxon>
    </lineage>
</organism>
<evidence type="ECO:0000256" key="1">
    <source>
        <dbReference type="SAM" id="MobiDB-lite"/>
    </source>
</evidence>
<proteinExistence type="predicted"/>
<evidence type="ECO:0000259" key="3">
    <source>
        <dbReference type="Pfam" id="PF24422"/>
    </source>
</evidence>
<dbReference type="Pfam" id="PF24420">
    <property type="entry name" value="DUF7551"/>
    <property type="match status" value="1"/>
</dbReference>
<evidence type="ECO:0000313" key="5">
    <source>
        <dbReference type="Proteomes" id="UP001596388"/>
    </source>
</evidence>
<dbReference type="RefSeq" id="WP_276236914.1">
    <property type="nucleotide sequence ID" value="NZ_CP119989.1"/>
</dbReference>
<feature type="domain" description="DUF7552" evidence="3">
    <location>
        <begin position="5"/>
        <end position="79"/>
    </location>
</feature>
<dbReference type="Proteomes" id="UP001596388">
    <property type="component" value="Unassembled WGS sequence"/>
</dbReference>
<comment type="caution">
    <text evidence="4">The sequence shown here is derived from an EMBL/GenBank/DDBJ whole genome shotgun (WGS) entry which is preliminary data.</text>
</comment>
<accession>A0ABD5WYY4</accession>
<keyword evidence="5" id="KW-1185">Reference proteome</keyword>
<reference evidence="4 5" key="1">
    <citation type="journal article" date="2019" name="Int. J. Syst. Evol. Microbiol.">
        <title>The Global Catalogue of Microorganisms (GCM) 10K type strain sequencing project: providing services to taxonomists for standard genome sequencing and annotation.</title>
        <authorList>
            <consortium name="The Broad Institute Genomics Platform"/>
            <consortium name="The Broad Institute Genome Sequencing Center for Infectious Disease"/>
            <person name="Wu L."/>
            <person name="Ma J."/>
        </authorList>
    </citation>
    <scope>NUCLEOTIDE SEQUENCE [LARGE SCALE GENOMIC DNA]</scope>
    <source>
        <strain evidence="4 5">DT55</strain>
    </source>
</reference>
<feature type="region of interest" description="Disordered" evidence="1">
    <location>
        <begin position="86"/>
        <end position="119"/>
    </location>
</feature>
<dbReference type="InterPro" id="IPR055974">
    <property type="entry name" value="DUF7552"/>
</dbReference>
<dbReference type="InterPro" id="IPR055973">
    <property type="entry name" value="DUF7551"/>
</dbReference>
<dbReference type="EMBL" id="JBHTAG010000003">
    <property type="protein sequence ID" value="MFC7098551.1"/>
    <property type="molecule type" value="Genomic_DNA"/>
</dbReference>